<keyword evidence="1" id="KW-0812">Transmembrane</keyword>
<keyword evidence="1" id="KW-0472">Membrane</keyword>
<dbReference type="GO" id="GO:0016747">
    <property type="term" value="F:acyltransferase activity, transferring groups other than amino-acyl groups"/>
    <property type="evidence" value="ECO:0007669"/>
    <property type="project" value="InterPro"/>
</dbReference>
<dbReference type="InterPro" id="IPR016181">
    <property type="entry name" value="Acyl_CoA_acyltransferase"/>
</dbReference>
<dbReference type="EMBL" id="REGN01001958">
    <property type="protein sequence ID" value="RNA31296.1"/>
    <property type="molecule type" value="Genomic_DNA"/>
</dbReference>
<dbReference type="OrthoDB" id="30840at2759"/>
<feature type="domain" description="N-acetyltransferase" evidence="2">
    <location>
        <begin position="147"/>
        <end position="288"/>
    </location>
</feature>
<dbReference type="AlphaFoldDB" id="A0A3M7S670"/>
<dbReference type="PROSITE" id="PS51186">
    <property type="entry name" value="GNAT"/>
    <property type="match status" value="1"/>
</dbReference>
<protein>
    <recommendedName>
        <fullName evidence="2">N-acetyltransferase domain-containing protein</fullName>
    </recommendedName>
</protein>
<comment type="caution">
    <text evidence="3">The sequence shown here is derived from an EMBL/GenBank/DDBJ whole genome shotgun (WGS) entry which is preliminary data.</text>
</comment>
<dbReference type="Proteomes" id="UP000276133">
    <property type="component" value="Unassembled WGS sequence"/>
</dbReference>
<gene>
    <name evidence="3" type="ORF">BpHYR1_033891</name>
</gene>
<feature type="transmembrane region" description="Helical" evidence="1">
    <location>
        <begin position="72"/>
        <end position="92"/>
    </location>
</feature>
<dbReference type="Pfam" id="PF00583">
    <property type="entry name" value="Acetyltransf_1"/>
    <property type="match status" value="1"/>
</dbReference>
<feature type="transmembrane region" description="Helical" evidence="1">
    <location>
        <begin position="98"/>
        <end position="116"/>
    </location>
</feature>
<evidence type="ECO:0000313" key="4">
    <source>
        <dbReference type="Proteomes" id="UP000276133"/>
    </source>
</evidence>
<keyword evidence="1" id="KW-1133">Transmembrane helix</keyword>
<evidence type="ECO:0000259" key="2">
    <source>
        <dbReference type="PROSITE" id="PS51186"/>
    </source>
</evidence>
<sequence>MDVHQQKVKNLIHKNKEKKKAFTMPKLENKVSKKKIKQNQLSIRDFKNDDKYDIIRIISDFRRDYYINVYKAVFRCWFTYALTGLILALSLTLFGSKMFGICLPPLLVTVFLIWRVNKYKKSNRNYNINEIELLNQTETIYYKFKSEESRRINQGVLVAFLKEEKSIEEIDLEDIDISDLDSDLSDFESKINEKNKKLVAFLVYGKQKDELETVCIKEICVNKEYRRRGVARYFIKKASMNMFRTLGYRRVTFQVSDFNTEAGLACTKYESLLSKIYRWSAFMFVPGVNDEQSVYAFSINDLKKYD</sequence>
<evidence type="ECO:0000256" key="1">
    <source>
        <dbReference type="SAM" id="Phobius"/>
    </source>
</evidence>
<organism evidence="3 4">
    <name type="scientific">Brachionus plicatilis</name>
    <name type="common">Marine rotifer</name>
    <name type="synonym">Brachionus muelleri</name>
    <dbReference type="NCBI Taxonomy" id="10195"/>
    <lineage>
        <taxon>Eukaryota</taxon>
        <taxon>Metazoa</taxon>
        <taxon>Spiralia</taxon>
        <taxon>Gnathifera</taxon>
        <taxon>Rotifera</taxon>
        <taxon>Eurotatoria</taxon>
        <taxon>Monogononta</taxon>
        <taxon>Pseudotrocha</taxon>
        <taxon>Ploima</taxon>
        <taxon>Brachionidae</taxon>
        <taxon>Brachionus</taxon>
    </lineage>
</organism>
<proteinExistence type="predicted"/>
<dbReference type="InterPro" id="IPR000182">
    <property type="entry name" value="GNAT_dom"/>
</dbReference>
<dbReference type="SUPFAM" id="SSF55729">
    <property type="entry name" value="Acyl-CoA N-acyltransferases (Nat)"/>
    <property type="match status" value="1"/>
</dbReference>
<accession>A0A3M7S670</accession>
<dbReference type="CDD" id="cd04301">
    <property type="entry name" value="NAT_SF"/>
    <property type="match status" value="1"/>
</dbReference>
<evidence type="ECO:0000313" key="3">
    <source>
        <dbReference type="EMBL" id="RNA31296.1"/>
    </source>
</evidence>
<dbReference type="Gene3D" id="3.40.630.30">
    <property type="match status" value="1"/>
</dbReference>
<name>A0A3M7S670_BRAPC</name>
<reference evidence="3 4" key="1">
    <citation type="journal article" date="2018" name="Sci. Rep.">
        <title>Genomic signatures of local adaptation to the degree of environmental predictability in rotifers.</title>
        <authorList>
            <person name="Franch-Gras L."/>
            <person name="Hahn C."/>
            <person name="Garcia-Roger E.M."/>
            <person name="Carmona M.J."/>
            <person name="Serra M."/>
            <person name="Gomez A."/>
        </authorList>
    </citation>
    <scope>NUCLEOTIDE SEQUENCE [LARGE SCALE GENOMIC DNA]</scope>
    <source>
        <strain evidence="3">HYR1</strain>
    </source>
</reference>
<keyword evidence="4" id="KW-1185">Reference proteome</keyword>